<reference evidence="1" key="1">
    <citation type="submission" date="2020-07" db="EMBL/GenBank/DDBJ databases">
        <title>Multicomponent nature underlies the extraordinary mechanical properties of spider dragline silk.</title>
        <authorList>
            <person name="Kono N."/>
            <person name="Nakamura H."/>
            <person name="Mori M."/>
            <person name="Yoshida Y."/>
            <person name="Ohtoshi R."/>
            <person name="Malay A.D."/>
            <person name="Moran D.A.P."/>
            <person name="Tomita M."/>
            <person name="Numata K."/>
            <person name="Arakawa K."/>
        </authorList>
    </citation>
    <scope>NUCLEOTIDE SEQUENCE</scope>
</reference>
<dbReference type="EMBL" id="BMAO01031952">
    <property type="protein sequence ID" value="GFQ78810.1"/>
    <property type="molecule type" value="Genomic_DNA"/>
</dbReference>
<dbReference type="Proteomes" id="UP000887116">
    <property type="component" value="Unassembled WGS sequence"/>
</dbReference>
<evidence type="ECO:0000313" key="2">
    <source>
        <dbReference type="Proteomes" id="UP000887116"/>
    </source>
</evidence>
<keyword evidence="2" id="KW-1185">Reference proteome</keyword>
<sequence length="147" mass="16959">MPYATYTRIHGLSPDIVHIARYRIQGAAYRAALSRVVARCIYGDMLRTYSIQGWQALRRSVAARGASRRPHAKRYGCRHAVVAVIRTPRRSAQRQYSAIRYARAERRPFANERQQPNGRYARRLFALPTPTTPPRCRRCRHAIRVAA</sequence>
<name>A0A8X6IKF4_TRICU</name>
<organism evidence="1 2">
    <name type="scientific">Trichonephila clavata</name>
    <name type="common">Joro spider</name>
    <name type="synonym">Nephila clavata</name>
    <dbReference type="NCBI Taxonomy" id="2740835"/>
    <lineage>
        <taxon>Eukaryota</taxon>
        <taxon>Metazoa</taxon>
        <taxon>Ecdysozoa</taxon>
        <taxon>Arthropoda</taxon>
        <taxon>Chelicerata</taxon>
        <taxon>Arachnida</taxon>
        <taxon>Araneae</taxon>
        <taxon>Araneomorphae</taxon>
        <taxon>Entelegynae</taxon>
        <taxon>Araneoidea</taxon>
        <taxon>Nephilidae</taxon>
        <taxon>Trichonephila</taxon>
    </lineage>
</organism>
<gene>
    <name evidence="1" type="ORF">TNCT_586191</name>
</gene>
<comment type="caution">
    <text evidence="1">The sequence shown here is derived from an EMBL/GenBank/DDBJ whole genome shotgun (WGS) entry which is preliminary data.</text>
</comment>
<dbReference type="AlphaFoldDB" id="A0A8X6IKF4"/>
<accession>A0A8X6IKF4</accession>
<proteinExistence type="predicted"/>
<protein>
    <submittedName>
        <fullName evidence="1">Uncharacterized protein</fullName>
    </submittedName>
</protein>
<evidence type="ECO:0000313" key="1">
    <source>
        <dbReference type="EMBL" id="GFQ78810.1"/>
    </source>
</evidence>